<gene>
    <name evidence="1" type="ORF">B7C51_11160</name>
</gene>
<organism evidence="1 2">
    <name type="scientific">Paenibacillus larvae subsp. pulvifaciens</name>
    <dbReference type="NCBI Taxonomy" id="1477"/>
    <lineage>
        <taxon>Bacteria</taxon>
        <taxon>Bacillati</taxon>
        <taxon>Bacillota</taxon>
        <taxon>Bacilli</taxon>
        <taxon>Bacillales</taxon>
        <taxon>Paenibacillaceae</taxon>
        <taxon>Paenibacillus</taxon>
    </lineage>
</organism>
<dbReference type="EMBL" id="CP020557">
    <property type="protein sequence ID" value="ARF68247.1"/>
    <property type="molecule type" value="Genomic_DNA"/>
</dbReference>
<name>A0A1U9YN68_9BACL</name>
<evidence type="ECO:0000313" key="1">
    <source>
        <dbReference type="EMBL" id="ARF68247.1"/>
    </source>
</evidence>
<dbReference type="GeneID" id="64220910"/>
<reference evidence="1 2" key="1">
    <citation type="submission" date="2017-03" db="EMBL/GenBank/DDBJ databases">
        <title>Paenibacillus larvae genome sequencing.</title>
        <authorList>
            <person name="Dingman D.W."/>
        </authorList>
    </citation>
    <scope>NUCLEOTIDE SEQUENCE [LARGE SCALE GENOMIC DNA]</scope>
    <source>
        <strain evidence="1 2">SAG 10367</strain>
    </source>
</reference>
<dbReference type="RefSeq" id="WP_036655571.1">
    <property type="nucleotide sequence ID" value="NZ_CP019794.1"/>
</dbReference>
<protein>
    <submittedName>
        <fullName evidence="1">Uncharacterized protein</fullName>
    </submittedName>
</protein>
<dbReference type="AlphaFoldDB" id="A0A1U9YN68"/>
<dbReference type="Proteomes" id="UP000192727">
    <property type="component" value="Chromosome"/>
</dbReference>
<evidence type="ECO:0000313" key="2">
    <source>
        <dbReference type="Proteomes" id="UP000192727"/>
    </source>
</evidence>
<accession>A0A1U9YN68</accession>
<sequence>MNRTFRYVGYFFGIVMMVCVIFSIKIRDNFYISDYVLGKFHVQSNKIVIVLIFLVSWWICMKTLKGYRPIWLNWTKLFLSVLLLIAFVSYLI</sequence>
<proteinExistence type="predicted"/>